<dbReference type="Pfam" id="PF00005">
    <property type="entry name" value="ABC_tran"/>
    <property type="match status" value="1"/>
</dbReference>
<keyword evidence="1" id="KW-0813">Transport</keyword>
<dbReference type="InterPro" id="IPR027417">
    <property type="entry name" value="P-loop_NTPase"/>
</dbReference>
<dbReference type="AlphaFoldDB" id="G9X3S0"/>
<accession>G9X3S0</accession>
<evidence type="ECO:0000259" key="4">
    <source>
        <dbReference type="PROSITE" id="PS50893"/>
    </source>
</evidence>
<dbReference type="Gene3D" id="3.40.50.300">
    <property type="entry name" value="P-loop containing nucleotide triphosphate hydrolases"/>
    <property type="match status" value="1"/>
</dbReference>
<reference evidence="5 6" key="1">
    <citation type="submission" date="2011-08" db="EMBL/GenBank/DDBJ databases">
        <title>The Genome Sequence of Eubacteriaceae bacterium ACC19a.</title>
        <authorList>
            <consortium name="The Broad Institute Genome Sequencing Platform"/>
            <person name="Earl A."/>
            <person name="Ward D."/>
            <person name="Feldgarden M."/>
            <person name="Gevers D."/>
            <person name="Sizova M."/>
            <person name="Hazen A."/>
            <person name="Epstein S."/>
            <person name="Young S.K."/>
            <person name="Zeng Q."/>
            <person name="Gargeya S."/>
            <person name="Fitzgerald M."/>
            <person name="Haas B."/>
            <person name="Abouelleil A."/>
            <person name="Alvarado L."/>
            <person name="Arachchi H.M."/>
            <person name="Berlin A."/>
            <person name="Brown A."/>
            <person name="Chapman S.B."/>
            <person name="Chen Z."/>
            <person name="Dunbar C."/>
            <person name="Freedman E."/>
            <person name="Gearin G."/>
            <person name="Gellesch M."/>
            <person name="Goldberg J."/>
            <person name="Griggs A."/>
            <person name="Gujja S."/>
            <person name="Heiman D."/>
            <person name="Howarth C."/>
            <person name="Larson L."/>
            <person name="Lui A."/>
            <person name="MacDonald P.J.P."/>
            <person name="Montmayeur A."/>
            <person name="Murphy C."/>
            <person name="Neiman D."/>
            <person name="Pearson M."/>
            <person name="Priest M."/>
            <person name="Roberts A."/>
            <person name="Saif S."/>
            <person name="Shea T."/>
            <person name="Shenoy N."/>
            <person name="Sisk P."/>
            <person name="Stolte C."/>
            <person name="Sykes S."/>
            <person name="Wortman J."/>
            <person name="Nusbaum C."/>
            <person name="Birren B."/>
        </authorList>
    </citation>
    <scope>NUCLEOTIDE SEQUENCE [LARGE SCALE GENOMIC DNA]</scope>
    <source>
        <strain evidence="5 6">ACC19a</strain>
    </source>
</reference>
<keyword evidence="2" id="KW-0547">Nucleotide-binding</keyword>
<name>G9X3S0_9FIRM</name>
<dbReference type="PANTHER" id="PTHR43776:SF8">
    <property type="entry name" value="ABC TRANSPORTER, ATP-BINDING PROTEIN"/>
    <property type="match status" value="1"/>
</dbReference>
<dbReference type="RefSeq" id="WP_009525262.1">
    <property type="nucleotide sequence ID" value="NZ_JH414550.1"/>
</dbReference>
<dbReference type="PANTHER" id="PTHR43776">
    <property type="entry name" value="TRANSPORT ATP-BINDING PROTEIN"/>
    <property type="match status" value="1"/>
</dbReference>
<keyword evidence="3" id="KW-0067">ATP-binding</keyword>
<feature type="domain" description="ABC transporter" evidence="4">
    <location>
        <begin position="5"/>
        <end position="244"/>
    </location>
</feature>
<dbReference type="InterPro" id="IPR003439">
    <property type="entry name" value="ABC_transporter-like_ATP-bd"/>
</dbReference>
<dbReference type="EMBL" id="AFZE01000058">
    <property type="protein sequence ID" value="EHL10035.1"/>
    <property type="molecule type" value="Genomic_DNA"/>
</dbReference>
<dbReference type="GO" id="GO:0055085">
    <property type="term" value="P:transmembrane transport"/>
    <property type="evidence" value="ECO:0007669"/>
    <property type="project" value="UniProtKB-ARBA"/>
</dbReference>
<evidence type="ECO:0000256" key="2">
    <source>
        <dbReference type="ARBA" id="ARBA00022741"/>
    </source>
</evidence>
<dbReference type="HOGENOM" id="CLU_000604_1_23_9"/>
<dbReference type="SMART" id="SM00382">
    <property type="entry name" value="AAA"/>
    <property type="match status" value="1"/>
</dbReference>
<evidence type="ECO:0000256" key="1">
    <source>
        <dbReference type="ARBA" id="ARBA00022448"/>
    </source>
</evidence>
<dbReference type="InterPro" id="IPR050319">
    <property type="entry name" value="ABC_transp_ATP-bind"/>
</dbReference>
<evidence type="ECO:0000256" key="3">
    <source>
        <dbReference type="ARBA" id="ARBA00022840"/>
    </source>
</evidence>
<evidence type="ECO:0000313" key="6">
    <source>
        <dbReference type="Proteomes" id="UP000006437"/>
    </source>
</evidence>
<comment type="caution">
    <text evidence="5">The sequence shown here is derived from an EMBL/GenBank/DDBJ whole genome shotgun (WGS) entry which is preliminary data.</text>
</comment>
<sequence length="250" mass="27861">MDKILEIKNLSAGYGNKKVISDINLSVKNGQSIAIVGESGGGKTTLVKAVTNMCDIYSGDILFEGKSIVNISKKEIRENRKHIQMIIQDSHSAFNPSMSIRDYIKEPMKNFYKYDDKKCLEKTKELLNLVSLDESVLDRSPNSLSGGQRQRIAIIGALSVNPKVLICDEITSALDVSVGKQIMELLDYIKSKTNMTIIYISHDLALMASASDEIFIMNDGKIVEQISSKDLKKSQNIYTRKLLDATYVID</sequence>
<dbReference type="Proteomes" id="UP000006437">
    <property type="component" value="Unassembled WGS sequence"/>
</dbReference>
<dbReference type="GO" id="GO:0016887">
    <property type="term" value="F:ATP hydrolysis activity"/>
    <property type="evidence" value="ECO:0007669"/>
    <property type="project" value="InterPro"/>
</dbReference>
<dbReference type="SUPFAM" id="SSF52540">
    <property type="entry name" value="P-loop containing nucleoside triphosphate hydrolases"/>
    <property type="match status" value="1"/>
</dbReference>
<dbReference type="PROSITE" id="PS50893">
    <property type="entry name" value="ABC_TRANSPORTER_2"/>
    <property type="match status" value="1"/>
</dbReference>
<gene>
    <name evidence="5" type="ORF">HMPREF9629_01027</name>
</gene>
<organism evidence="5 6">
    <name type="scientific">Peptoanaerobacter stomatis</name>
    <dbReference type="NCBI Taxonomy" id="796937"/>
    <lineage>
        <taxon>Bacteria</taxon>
        <taxon>Bacillati</taxon>
        <taxon>Bacillota</taxon>
        <taxon>Clostridia</taxon>
        <taxon>Peptostreptococcales</taxon>
        <taxon>Filifactoraceae</taxon>
        <taxon>Peptoanaerobacter</taxon>
    </lineage>
</organism>
<dbReference type="PROSITE" id="PS00211">
    <property type="entry name" value="ABC_TRANSPORTER_1"/>
    <property type="match status" value="1"/>
</dbReference>
<proteinExistence type="predicted"/>
<dbReference type="InterPro" id="IPR003593">
    <property type="entry name" value="AAA+_ATPase"/>
</dbReference>
<protein>
    <recommendedName>
        <fullName evidence="4">ABC transporter domain-containing protein</fullName>
    </recommendedName>
</protein>
<evidence type="ECO:0000313" key="5">
    <source>
        <dbReference type="EMBL" id="EHL10035.1"/>
    </source>
</evidence>
<dbReference type="BioCyc" id="EBAC796937-HMP:GMGH-1029-MONOMER"/>
<dbReference type="InterPro" id="IPR017871">
    <property type="entry name" value="ABC_transporter-like_CS"/>
</dbReference>
<dbReference type="CDD" id="cd03257">
    <property type="entry name" value="ABC_NikE_OppD_transporters"/>
    <property type="match status" value="1"/>
</dbReference>
<dbReference type="GO" id="GO:0005524">
    <property type="term" value="F:ATP binding"/>
    <property type="evidence" value="ECO:0007669"/>
    <property type="project" value="UniProtKB-KW"/>
</dbReference>